<dbReference type="GO" id="GO:0051666">
    <property type="term" value="P:actin cortical patch localization"/>
    <property type="evidence" value="ECO:0007669"/>
    <property type="project" value="TreeGrafter"/>
</dbReference>
<evidence type="ECO:0000256" key="3">
    <source>
        <dbReference type="ARBA" id="ARBA00022927"/>
    </source>
</evidence>
<dbReference type="STRING" id="2004952.A0A2C5Z3L6"/>
<dbReference type="PANTHER" id="PTHR47789:SF1">
    <property type="entry name" value="LAS SEVENTEEN-BINDING PROTEIN 5"/>
    <property type="match status" value="1"/>
</dbReference>
<evidence type="ECO:0000313" key="8">
    <source>
        <dbReference type="EMBL" id="PHH74390.1"/>
    </source>
</evidence>
<dbReference type="InterPro" id="IPR004152">
    <property type="entry name" value="GAT_dom"/>
</dbReference>
<protein>
    <recommendedName>
        <fullName evidence="10">Protein kinase domain-containing protein</fullName>
    </recommendedName>
</protein>
<dbReference type="InterPro" id="IPR000719">
    <property type="entry name" value="Prot_kinase_dom"/>
</dbReference>
<evidence type="ECO:0000259" key="5">
    <source>
        <dbReference type="PROSITE" id="PS50011"/>
    </source>
</evidence>
<dbReference type="PANTHER" id="PTHR47789">
    <property type="entry name" value="LAS SEVENTEEN-BINDING PROTEIN 5"/>
    <property type="match status" value="1"/>
</dbReference>
<dbReference type="InterPro" id="IPR011009">
    <property type="entry name" value="Kinase-like_dom_sf"/>
</dbReference>
<dbReference type="PROSITE" id="PS50909">
    <property type="entry name" value="GAT"/>
    <property type="match status" value="1"/>
</dbReference>
<name>A0A2C5Z3L6_9HYPO</name>
<dbReference type="AlphaFoldDB" id="A0A2C5Z3L6"/>
<dbReference type="GO" id="GO:0006897">
    <property type="term" value="P:endocytosis"/>
    <property type="evidence" value="ECO:0007669"/>
    <property type="project" value="InterPro"/>
</dbReference>
<evidence type="ECO:0000256" key="1">
    <source>
        <dbReference type="ARBA" id="ARBA00011446"/>
    </source>
</evidence>
<dbReference type="SUPFAM" id="SSF56112">
    <property type="entry name" value="Protein kinase-like (PK-like)"/>
    <property type="match status" value="1"/>
</dbReference>
<dbReference type="PROSITE" id="PS50179">
    <property type="entry name" value="VHS"/>
    <property type="match status" value="1"/>
</dbReference>
<organism evidence="8 9">
    <name type="scientific">Ophiocordyceps camponoti-rufipedis</name>
    <dbReference type="NCBI Taxonomy" id="2004952"/>
    <lineage>
        <taxon>Eukaryota</taxon>
        <taxon>Fungi</taxon>
        <taxon>Dikarya</taxon>
        <taxon>Ascomycota</taxon>
        <taxon>Pezizomycotina</taxon>
        <taxon>Sordariomycetes</taxon>
        <taxon>Hypocreomycetidae</taxon>
        <taxon>Hypocreales</taxon>
        <taxon>Ophiocordycipitaceae</taxon>
        <taxon>Ophiocordyceps</taxon>
    </lineage>
</organism>
<dbReference type="Gene3D" id="1.20.58.160">
    <property type="match status" value="1"/>
</dbReference>
<dbReference type="InterPro" id="IPR038425">
    <property type="entry name" value="GAT_sf"/>
</dbReference>
<keyword evidence="3" id="KW-0653">Protein transport</keyword>
<dbReference type="GO" id="GO:0015031">
    <property type="term" value="P:protein transport"/>
    <property type="evidence" value="ECO:0007669"/>
    <property type="project" value="UniProtKB-KW"/>
</dbReference>
<dbReference type="GO" id="GO:0004672">
    <property type="term" value="F:protein kinase activity"/>
    <property type="evidence" value="ECO:0007669"/>
    <property type="project" value="InterPro"/>
</dbReference>
<comment type="subunit">
    <text evidence="1">Component of the ESCRT-0 complex composed of HSE1 and VPS27.</text>
</comment>
<feature type="compositionally biased region" description="Pro residues" evidence="4">
    <location>
        <begin position="1102"/>
        <end position="1114"/>
    </location>
</feature>
<comment type="caution">
    <text evidence="8">The sequence shown here is derived from an EMBL/GenBank/DDBJ whole genome shotgun (WGS) entry which is preliminary data.</text>
</comment>
<feature type="compositionally biased region" description="Basic and acidic residues" evidence="4">
    <location>
        <begin position="1120"/>
        <end position="1130"/>
    </location>
</feature>
<dbReference type="SMART" id="SM00288">
    <property type="entry name" value="VHS"/>
    <property type="match status" value="1"/>
</dbReference>
<feature type="region of interest" description="Disordered" evidence="4">
    <location>
        <begin position="1097"/>
        <end position="1155"/>
    </location>
</feature>
<evidence type="ECO:0000256" key="4">
    <source>
        <dbReference type="SAM" id="MobiDB-lite"/>
    </source>
</evidence>
<dbReference type="SUPFAM" id="SSF48464">
    <property type="entry name" value="ENTH/VHS domain"/>
    <property type="match status" value="1"/>
</dbReference>
<dbReference type="Pfam" id="PF00069">
    <property type="entry name" value="Pkinase"/>
    <property type="match status" value="1"/>
</dbReference>
<dbReference type="InterPro" id="IPR008942">
    <property type="entry name" value="ENTH_VHS"/>
</dbReference>
<dbReference type="EMBL" id="NJES01000277">
    <property type="protein sequence ID" value="PHH74390.1"/>
    <property type="molecule type" value="Genomic_DNA"/>
</dbReference>
<dbReference type="Gene3D" id="1.10.510.10">
    <property type="entry name" value="Transferase(Phosphotransferase) domain 1"/>
    <property type="match status" value="1"/>
</dbReference>
<dbReference type="Pfam" id="PF00790">
    <property type="entry name" value="VHS"/>
    <property type="match status" value="1"/>
</dbReference>
<dbReference type="GO" id="GO:0035091">
    <property type="term" value="F:phosphatidylinositol binding"/>
    <property type="evidence" value="ECO:0007669"/>
    <property type="project" value="InterPro"/>
</dbReference>
<dbReference type="Proteomes" id="UP000226431">
    <property type="component" value="Unassembled WGS sequence"/>
</dbReference>
<feature type="domain" description="GAT" evidence="7">
    <location>
        <begin position="964"/>
        <end position="1052"/>
    </location>
</feature>
<keyword evidence="9" id="KW-1185">Reference proteome</keyword>
<feature type="region of interest" description="Disordered" evidence="4">
    <location>
        <begin position="895"/>
        <end position="960"/>
    </location>
</feature>
<dbReference type="Gene3D" id="1.25.40.90">
    <property type="match status" value="1"/>
</dbReference>
<dbReference type="OrthoDB" id="4926630at2759"/>
<dbReference type="InterPro" id="IPR045007">
    <property type="entry name" value="LSB5"/>
</dbReference>
<evidence type="ECO:0000256" key="2">
    <source>
        <dbReference type="ARBA" id="ARBA00022448"/>
    </source>
</evidence>
<dbReference type="InterPro" id="IPR044103">
    <property type="entry name" value="GAT_LSB5"/>
</dbReference>
<sequence>MPHPGQETAHDANDIHLERLLKLTDHVADVFTQILSHQRDLPYRVLDSLDKQAARFKCWRIVAGLSTSSHHGQALAVARLDDAPAMRGALIAALEYLCLQLGAGERQKFGRWPAEDTETCSSNSRDRVLSMDAINRVESTITTLHQLSISNRRTALLTSTDLLVQLYQSDNEDPVAELSIRLLSKRVWSAFSASYFIPDDALHTVIDVASTERVLAAASPERHSTKTAACARTVCQDADSAGLRRVFAVLVLLRSISALDAFIHLSLTDGRLPLLPNDAVWIELIEAVDGDTVHRFAELQWLVLAPRLIRHHDTETYCLDRSAIVPCLEAQVIPKFGGDPDSTQPGHEHRQPIILQCSPVWKVKIHAGHIAASHKRDTPYFAFKQQQGLSEREALGEIANLRELRYLGRPQEHIIELLDSFFYKDDFYLVFDWAEDNLMQYWQRNGEPKLTKGLLRWASSQISGLTQGLAAIHDELMGFHGDITSHNVLRFTGTDTSSPYGTLKLSDFGLAQFPGRCHQSGSSSERFYDLHCDPTYQSPECQPPESPNDMPMNVTQKSDIWPLGCVYLNFVTWLVCGWTGLEQFSHQRLDEHESDMQVDSFFKIEDETRPRPVLKTSVSRRMDQFKSIESQPMFTHDLVDVIRDNMLQVNPRKRLSSRALCDWLLELHDKCQNTQRGPEDDEATLVSSPRVTQAIKVRYVRRSSLKLFLNELFPECPVKMSHIDDMWIVTLPRKLTEPSCFCNDIARPPSMFSQKKPYSAITVTIENLTSESYSVDSFSGIPDLVEVIKLQATGPTEAARAIRKKLKYGNVHRQLRALVILDGLIQNAGSNFQRTFADEPLLERLRVCGTSGLSDAAVRNKATELFREWSQYANTPGLERVARLYRELPKRKVTVTQDKSKVIRETENPFGDDDEPEPDRGSRAGPEPTSSARSSQHADQDKKKKKKDIKPRFGSSRRSFSLEAEKESIKSVIAEASIESTNLMNSLQSINRERQRISENRGAVQHFDACKQLRRRILRYIHLVDSEQWLGSLLHANDELVHALMSFEQLDRSIDADSDSDDELAEQAHLYRMNTGTHRSTANPATSSARTLELAGLTLNPSPKPAPPPVPRAPQPAHGPRVDQLKMPKQEEDDDPFSDNNVVGTPPLEREEPRW</sequence>
<dbReference type="GO" id="GO:0007034">
    <property type="term" value="P:vacuolar transport"/>
    <property type="evidence" value="ECO:0007669"/>
    <property type="project" value="UniProtKB-ARBA"/>
</dbReference>
<keyword evidence="2" id="KW-0813">Transport</keyword>
<proteinExistence type="predicted"/>
<gene>
    <name evidence="8" type="ORF">CDD80_3106</name>
</gene>
<dbReference type="GO" id="GO:0007015">
    <property type="term" value="P:actin filament organization"/>
    <property type="evidence" value="ECO:0007669"/>
    <property type="project" value="InterPro"/>
</dbReference>
<dbReference type="PROSITE" id="PS50011">
    <property type="entry name" value="PROTEIN_KINASE_DOM"/>
    <property type="match status" value="1"/>
</dbReference>
<dbReference type="SUPFAM" id="SSF89009">
    <property type="entry name" value="GAT-like domain"/>
    <property type="match status" value="1"/>
</dbReference>
<accession>A0A2C5Z3L6</accession>
<evidence type="ECO:0000259" key="7">
    <source>
        <dbReference type="PROSITE" id="PS50909"/>
    </source>
</evidence>
<dbReference type="CDD" id="cd16980">
    <property type="entry name" value="VHS_Lsb5"/>
    <property type="match status" value="1"/>
</dbReference>
<feature type="compositionally biased region" description="Basic and acidic residues" evidence="4">
    <location>
        <begin position="898"/>
        <end position="907"/>
    </location>
</feature>
<dbReference type="SMART" id="SM00220">
    <property type="entry name" value="S_TKc"/>
    <property type="match status" value="1"/>
</dbReference>
<dbReference type="CDD" id="cd14232">
    <property type="entry name" value="GAT_LSB5"/>
    <property type="match status" value="1"/>
</dbReference>
<evidence type="ECO:0000313" key="9">
    <source>
        <dbReference type="Proteomes" id="UP000226431"/>
    </source>
</evidence>
<dbReference type="GO" id="GO:0043130">
    <property type="term" value="F:ubiquitin binding"/>
    <property type="evidence" value="ECO:0007669"/>
    <property type="project" value="InterPro"/>
</dbReference>
<feature type="domain" description="VHS" evidence="6">
    <location>
        <begin position="768"/>
        <end position="896"/>
    </location>
</feature>
<reference evidence="8 9" key="1">
    <citation type="submission" date="2017-06" db="EMBL/GenBank/DDBJ databases">
        <title>Ant-infecting Ophiocordyceps genomes reveal a high diversity of potential behavioral manipulation genes and a possible major role for enterotoxins.</title>
        <authorList>
            <person name="De Bekker C."/>
            <person name="Evans H.C."/>
            <person name="Brachmann A."/>
            <person name="Hughes D.P."/>
        </authorList>
    </citation>
    <scope>NUCLEOTIDE SEQUENCE [LARGE SCALE GENOMIC DNA]</scope>
    <source>
        <strain evidence="8 9">Map16</strain>
    </source>
</reference>
<evidence type="ECO:0008006" key="10">
    <source>
        <dbReference type="Google" id="ProtNLM"/>
    </source>
</evidence>
<dbReference type="GO" id="GO:0005524">
    <property type="term" value="F:ATP binding"/>
    <property type="evidence" value="ECO:0007669"/>
    <property type="project" value="InterPro"/>
</dbReference>
<dbReference type="InterPro" id="IPR002014">
    <property type="entry name" value="VHS_dom"/>
</dbReference>
<feature type="domain" description="Protein kinase" evidence="5">
    <location>
        <begin position="359"/>
        <end position="664"/>
    </location>
</feature>
<dbReference type="GO" id="GO:0030479">
    <property type="term" value="C:actin cortical patch"/>
    <property type="evidence" value="ECO:0007669"/>
    <property type="project" value="TreeGrafter"/>
</dbReference>
<evidence type="ECO:0000259" key="6">
    <source>
        <dbReference type="PROSITE" id="PS50179"/>
    </source>
</evidence>